<dbReference type="AlphaFoldDB" id="A0A1J1IPE7"/>
<feature type="chain" id="PRO_5013266842" evidence="1">
    <location>
        <begin position="25"/>
        <end position="195"/>
    </location>
</feature>
<keyword evidence="3" id="KW-1185">Reference proteome</keyword>
<dbReference type="EMBL" id="CVRI01000057">
    <property type="protein sequence ID" value="CRL02040.1"/>
    <property type="molecule type" value="Genomic_DNA"/>
</dbReference>
<gene>
    <name evidence="2" type="ORF">CLUMA_CG015377</name>
</gene>
<evidence type="ECO:0000256" key="1">
    <source>
        <dbReference type="SAM" id="SignalP"/>
    </source>
</evidence>
<feature type="non-terminal residue" evidence="2">
    <location>
        <position position="195"/>
    </location>
</feature>
<reference evidence="2 3" key="1">
    <citation type="submission" date="2015-04" db="EMBL/GenBank/DDBJ databases">
        <authorList>
            <person name="Syromyatnikov M.Y."/>
            <person name="Popov V.N."/>
        </authorList>
    </citation>
    <scope>NUCLEOTIDE SEQUENCE [LARGE SCALE GENOMIC DNA]</scope>
</reference>
<name>A0A1J1IPE7_9DIPT</name>
<evidence type="ECO:0000313" key="2">
    <source>
        <dbReference type="EMBL" id="CRL02040.1"/>
    </source>
</evidence>
<sequence length="195" mass="21953">MELNMNFICFYSLGILLLCQHHYCDELSTPSLTSSSDLETKHLTTLISTTIKPQNSSSTTTRNELIQVKTSVVKTTTTHTTRLHRVTNAPNDETILDVTTPIDGLCLMTQFDEKFNDNYLINSINGDIIITIISHRSNNATEIIKFIINHINGIGLLVHNVTIGVRIVQVGRVENLLDILENEIDYLEHCVDNPF</sequence>
<evidence type="ECO:0000313" key="3">
    <source>
        <dbReference type="Proteomes" id="UP000183832"/>
    </source>
</evidence>
<keyword evidence="1" id="KW-0732">Signal</keyword>
<proteinExistence type="predicted"/>
<dbReference type="Proteomes" id="UP000183832">
    <property type="component" value="Unassembled WGS sequence"/>
</dbReference>
<feature type="signal peptide" evidence="1">
    <location>
        <begin position="1"/>
        <end position="24"/>
    </location>
</feature>
<protein>
    <submittedName>
        <fullName evidence="2">CLUMA_CG015377, isoform A</fullName>
    </submittedName>
</protein>
<organism evidence="2 3">
    <name type="scientific">Clunio marinus</name>
    <dbReference type="NCBI Taxonomy" id="568069"/>
    <lineage>
        <taxon>Eukaryota</taxon>
        <taxon>Metazoa</taxon>
        <taxon>Ecdysozoa</taxon>
        <taxon>Arthropoda</taxon>
        <taxon>Hexapoda</taxon>
        <taxon>Insecta</taxon>
        <taxon>Pterygota</taxon>
        <taxon>Neoptera</taxon>
        <taxon>Endopterygota</taxon>
        <taxon>Diptera</taxon>
        <taxon>Nematocera</taxon>
        <taxon>Chironomoidea</taxon>
        <taxon>Chironomidae</taxon>
        <taxon>Clunio</taxon>
    </lineage>
</organism>
<accession>A0A1J1IPE7</accession>